<proteinExistence type="predicted"/>
<sequence length="433" mass="48046">MSNQFPDLKSEMDQISVPVEKLDAIIAKTVNDTKVKKPKKRVIFYSMSAAVVGFGLFVGSAMVSPAMAKVASNIPVVGTFFNDVGDEGLKIAGKKGLTQVIDQTAKDNGITLTINEVFYDGTRLTLGYTQESLLPLGELERPAIKVDGKEINFSSGYSGEYVTPQRYKGVVDITPTEELPEEFEMNVRIDAVGLVPGYWSYQFSVRQSNDVTVIRPTVIKKLEGAEISVNSLKIGPAGTDLNVNVIAETEILDPYSLDFYLIDDKGNVINPLKGSGYGDTVAGKEHATLQRLYEPLDEGVRSVKVIPYVLTFPQGDLKEESVSLDGIELPFTMSQGEFGDLIITDIKYSENRAVVYFEVKSEAVIDNRTSVNPVWIEDENGKRLIVDEKPFAERIKDNRFKHEFETGKKKGLKLKTHHQPMPEIFEGFEIEIP</sequence>
<feature type="domain" description="DUF5643" evidence="3">
    <location>
        <begin position="212"/>
        <end position="328"/>
    </location>
</feature>
<evidence type="ECO:0000259" key="2">
    <source>
        <dbReference type="Pfam" id="PF13786"/>
    </source>
</evidence>
<dbReference type="Gene3D" id="2.60.40.1640">
    <property type="entry name" value="Conserved domain protein"/>
    <property type="match status" value="1"/>
</dbReference>
<dbReference type="Pfam" id="PF13786">
    <property type="entry name" value="DUF4179"/>
    <property type="match status" value="1"/>
</dbReference>
<keyword evidence="1" id="KW-0812">Transmembrane</keyword>
<feature type="domain" description="DUF4179" evidence="2">
    <location>
        <begin position="39"/>
        <end position="131"/>
    </location>
</feature>
<dbReference type="EMBL" id="QTKX01000001">
    <property type="protein sequence ID" value="MBS8263971.1"/>
    <property type="molecule type" value="Genomic_DNA"/>
</dbReference>
<evidence type="ECO:0000313" key="5">
    <source>
        <dbReference type="Proteomes" id="UP000761411"/>
    </source>
</evidence>
<reference evidence="4 5" key="1">
    <citation type="journal article" date="2021" name="Microorganisms">
        <title>Bacterial Dimethylsulfoniopropionate Biosynthesis in the East China Sea.</title>
        <authorList>
            <person name="Liu J."/>
            <person name="Zhang Y."/>
            <person name="Liu J."/>
            <person name="Zhong H."/>
            <person name="Williams B.T."/>
            <person name="Zheng Y."/>
            <person name="Curson A.R.J."/>
            <person name="Sun C."/>
            <person name="Sun H."/>
            <person name="Song D."/>
            <person name="Wagner Mackenzie B."/>
            <person name="Bermejo Martinez A."/>
            <person name="Todd J.D."/>
            <person name="Zhang X.H."/>
        </authorList>
    </citation>
    <scope>NUCLEOTIDE SEQUENCE [LARGE SCALE GENOMIC DNA]</scope>
    <source>
        <strain evidence="4 5">ESS08</strain>
    </source>
</reference>
<evidence type="ECO:0000259" key="3">
    <source>
        <dbReference type="Pfam" id="PF18705"/>
    </source>
</evidence>
<gene>
    <name evidence="4" type="ORF">DYI25_05930</name>
</gene>
<feature type="transmembrane region" description="Helical" evidence="1">
    <location>
        <begin position="42"/>
        <end position="63"/>
    </location>
</feature>
<comment type="caution">
    <text evidence="4">The sequence shown here is derived from an EMBL/GenBank/DDBJ whole genome shotgun (WGS) entry which is preliminary data.</text>
</comment>
<protein>
    <submittedName>
        <fullName evidence="4">DUF4179 domain-containing protein</fullName>
    </submittedName>
</protein>
<dbReference type="Pfam" id="PF18705">
    <property type="entry name" value="DUF5643"/>
    <property type="match status" value="1"/>
</dbReference>
<keyword evidence="1" id="KW-1133">Transmembrane helix</keyword>
<dbReference type="Proteomes" id="UP000761411">
    <property type="component" value="Unassembled WGS sequence"/>
</dbReference>
<name>A0A944CKE4_9BACI</name>
<evidence type="ECO:0000313" key="4">
    <source>
        <dbReference type="EMBL" id="MBS8263971.1"/>
    </source>
</evidence>
<organism evidence="4 5">
    <name type="scientific">Mesobacillus boroniphilus</name>
    <dbReference type="NCBI Taxonomy" id="308892"/>
    <lineage>
        <taxon>Bacteria</taxon>
        <taxon>Bacillati</taxon>
        <taxon>Bacillota</taxon>
        <taxon>Bacilli</taxon>
        <taxon>Bacillales</taxon>
        <taxon>Bacillaceae</taxon>
        <taxon>Mesobacillus</taxon>
    </lineage>
</organism>
<keyword evidence="1" id="KW-0472">Membrane</keyword>
<dbReference type="AlphaFoldDB" id="A0A944CKE4"/>
<dbReference type="Gene3D" id="2.60.40.1630">
    <property type="entry name" value="bacillus anthracis domain"/>
    <property type="match status" value="1"/>
</dbReference>
<accession>A0A944CKE4</accession>
<dbReference type="InterPro" id="IPR025436">
    <property type="entry name" value="DUF4179"/>
</dbReference>
<keyword evidence="5" id="KW-1185">Reference proteome</keyword>
<evidence type="ECO:0000256" key="1">
    <source>
        <dbReference type="SAM" id="Phobius"/>
    </source>
</evidence>
<dbReference type="RefSeq" id="WP_213367493.1">
    <property type="nucleotide sequence ID" value="NZ_QTKX01000001.1"/>
</dbReference>
<dbReference type="InterPro" id="IPR040680">
    <property type="entry name" value="DUF5643"/>
</dbReference>